<gene>
    <name evidence="1" type="ORF">LZ495_32000</name>
</gene>
<dbReference type="Proteomes" id="UP001165378">
    <property type="component" value="Unassembled WGS sequence"/>
</dbReference>
<proteinExistence type="predicted"/>
<keyword evidence="2" id="KW-1185">Reference proteome</keyword>
<dbReference type="EMBL" id="JAKFHA010000027">
    <property type="protein sequence ID" value="MCF2531816.1"/>
    <property type="molecule type" value="Genomic_DNA"/>
</dbReference>
<keyword evidence="1" id="KW-0032">Aminotransferase</keyword>
<dbReference type="Pfam" id="PF01063">
    <property type="entry name" value="Aminotran_4"/>
    <property type="match status" value="1"/>
</dbReference>
<dbReference type="RefSeq" id="WP_235056468.1">
    <property type="nucleotide sequence ID" value="NZ_JAKFHA010000027.1"/>
</dbReference>
<name>A0AA41Q6X2_9ACTN</name>
<dbReference type="AlphaFoldDB" id="A0AA41Q6X2"/>
<dbReference type="NCBIfam" id="NF006734">
    <property type="entry name" value="PRK09266.1"/>
    <property type="match status" value="1"/>
</dbReference>
<dbReference type="InterPro" id="IPR036038">
    <property type="entry name" value="Aminotransferase-like"/>
</dbReference>
<dbReference type="SUPFAM" id="SSF56752">
    <property type="entry name" value="D-aminoacid aminotransferase-like PLP-dependent enzymes"/>
    <property type="match status" value="1"/>
</dbReference>
<dbReference type="InterPro" id="IPR043131">
    <property type="entry name" value="BCAT-like_N"/>
</dbReference>
<organism evidence="1 2">
    <name type="scientific">Yinghuangia soli</name>
    <dbReference type="NCBI Taxonomy" id="2908204"/>
    <lineage>
        <taxon>Bacteria</taxon>
        <taxon>Bacillati</taxon>
        <taxon>Actinomycetota</taxon>
        <taxon>Actinomycetes</taxon>
        <taxon>Kitasatosporales</taxon>
        <taxon>Streptomycetaceae</taxon>
        <taxon>Yinghuangia</taxon>
    </lineage>
</organism>
<dbReference type="InterPro" id="IPR043132">
    <property type="entry name" value="BCAT-like_C"/>
</dbReference>
<keyword evidence="1" id="KW-0808">Transferase</keyword>
<accession>A0AA41Q6X2</accession>
<evidence type="ECO:0000313" key="1">
    <source>
        <dbReference type="EMBL" id="MCF2531816.1"/>
    </source>
</evidence>
<comment type="caution">
    <text evidence="1">The sequence shown here is derived from an EMBL/GenBank/DDBJ whole genome shotgun (WGS) entry which is preliminary data.</text>
</comment>
<protein>
    <submittedName>
        <fullName evidence="1">Aminotransferase class IV family protein</fullName>
    </submittedName>
</protein>
<dbReference type="InterPro" id="IPR001544">
    <property type="entry name" value="Aminotrans_IV"/>
</dbReference>
<reference evidence="1" key="1">
    <citation type="submission" date="2022-01" db="EMBL/GenBank/DDBJ databases">
        <title>Genome-Based Taxonomic Classification of the Phylum Actinobacteria.</title>
        <authorList>
            <person name="Gao Y."/>
        </authorList>
    </citation>
    <scope>NUCLEOTIDE SEQUENCE</scope>
    <source>
        <strain evidence="1">KLBMP 8922</strain>
    </source>
</reference>
<evidence type="ECO:0000313" key="2">
    <source>
        <dbReference type="Proteomes" id="UP001165378"/>
    </source>
</evidence>
<dbReference type="GO" id="GO:0008483">
    <property type="term" value="F:transaminase activity"/>
    <property type="evidence" value="ECO:0007669"/>
    <property type="project" value="UniProtKB-KW"/>
</dbReference>
<dbReference type="Gene3D" id="3.20.10.10">
    <property type="entry name" value="D-amino Acid Aminotransferase, subunit A, domain 2"/>
    <property type="match status" value="1"/>
</dbReference>
<sequence>MELDGVPATVDQIAALGLVNYGHFTSMRVDDGRVRGLALHLERLRRDCGVVFGAELDTDRVLELVRRAVDGRGGTFVVRVTVYDPALPLANPGADARPRILVTHRAIAAHDLPPLRVKSVEYRRDLPAVKHVGLFAQLHARRTAQAAGFDDALFVSGGEVSEGGTWNVGFVDGSGVVWPSAEQLVGVTRQLLDEAHPGARTAPVRVSELGGMQAAFATNTSIGVRPIAAIDGVAFDAAHPALATLAKAYADTPPERL</sequence>
<dbReference type="Gene3D" id="3.30.470.10">
    <property type="match status" value="1"/>
</dbReference>